<keyword evidence="3 7" id="KW-0812">Transmembrane</keyword>
<evidence type="ECO:0000259" key="8">
    <source>
        <dbReference type="Pfam" id="PF02687"/>
    </source>
</evidence>
<feature type="domain" description="ABC3 transporter permease C-terminal" evidence="8">
    <location>
        <begin position="295"/>
        <end position="409"/>
    </location>
</feature>
<evidence type="ECO:0000313" key="11">
    <source>
        <dbReference type="Proteomes" id="UP000289859"/>
    </source>
</evidence>
<dbReference type="Pfam" id="PF02687">
    <property type="entry name" value="FtsX"/>
    <property type="match status" value="1"/>
</dbReference>
<comment type="caution">
    <text evidence="10">The sequence shown here is derived from an EMBL/GenBank/DDBJ whole genome shotgun (WGS) entry which is preliminary data.</text>
</comment>
<dbReference type="RefSeq" id="WP_128767115.1">
    <property type="nucleotide sequence ID" value="NZ_JBHUOO010000039.1"/>
</dbReference>
<dbReference type="Pfam" id="PF12704">
    <property type="entry name" value="MacB_PCD"/>
    <property type="match status" value="1"/>
</dbReference>
<dbReference type="AlphaFoldDB" id="A0A4Q0NPL0"/>
<gene>
    <name evidence="10" type="ORF">DSM02_3931</name>
</gene>
<feature type="transmembrane region" description="Helical" evidence="7">
    <location>
        <begin position="292"/>
        <end position="314"/>
    </location>
</feature>
<proteinExistence type="inferred from homology"/>
<evidence type="ECO:0000259" key="9">
    <source>
        <dbReference type="Pfam" id="PF12704"/>
    </source>
</evidence>
<evidence type="ECO:0000256" key="5">
    <source>
        <dbReference type="ARBA" id="ARBA00023136"/>
    </source>
</evidence>
<name>A0A4Q0NPL0_9FLAO</name>
<evidence type="ECO:0000256" key="7">
    <source>
        <dbReference type="SAM" id="Phobius"/>
    </source>
</evidence>
<keyword evidence="4 7" id="KW-1133">Transmembrane helix</keyword>
<comment type="similarity">
    <text evidence="6">Belongs to the ABC-4 integral membrane protein family.</text>
</comment>
<evidence type="ECO:0000256" key="2">
    <source>
        <dbReference type="ARBA" id="ARBA00022475"/>
    </source>
</evidence>
<feature type="transmembrane region" description="Helical" evidence="7">
    <location>
        <begin position="27"/>
        <end position="47"/>
    </location>
</feature>
<evidence type="ECO:0000313" key="10">
    <source>
        <dbReference type="EMBL" id="RXG12230.1"/>
    </source>
</evidence>
<dbReference type="OrthoDB" id="9770036at2"/>
<evidence type="ECO:0000256" key="4">
    <source>
        <dbReference type="ARBA" id="ARBA00022989"/>
    </source>
</evidence>
<evidence type="ECO:0000256" key="3">
    <source>
        <dbReference type="ARBA" id="ARBA00022692"/>
    </source>
</evidence>
<dbReference type="Proteomes" id="UP000289859">
    <property type="component" value="Unassembled WGS sequence"/>
</dbReference>
<dbReference type="InterPro" id="IPR025857">
    <property type="entry name" value="MacB_PCD"/>
</dbReference>
<reference evidence="10 11" key="1">
    <citation type="submission" date="2018-07" db="EMBL/GenBank/DDBJ databases">
        <title>Leeuwenhoekiella genomics.</title>
        <authorList>
            <person name="Tahon G."/>
            <person name="Willems A."/>
        </authorList>
    </citation>
    <scope>NUCLEOTIDE SEQUENCE [LARGE SCALE GENOMIC DNA]</scope>
    <source>
        <strain evidence="10 11">LMG 29608</strain>
    </source>
</reference>
<dbReference type="InterPro" id="IPR050250">
    <property type="entry name" value="Macrolide_Exporter_MacB"/>
</dbReference>
<protein>
    <submittedName>
        <fullName evidence="10">Putative ABC transport system permease protein</fullName>
    </submittedName>
</protein>
<comment type="subcellular location">
    <subcellularLocation>
        <location evidence="1">Cell membrane</location>
        <topology evidence="1">Multi-pass membrane protein</topology>
    </subcellularLocation>
</comment>
<dbReference type="GO" id="GO:0022857">
    <property type="term" value="F:transmembrane transporter activity"/>
    <property type="evidence" value="ECO:0007669"/>
    <property type="project" value="TreeGrafter"/>
</dbReference>
<feature type="domain" description="MacB-like periplasmic core" evidence="9">
    <location>
        <begin position="26"/>
        <end position="254"/>
    </location>
</feature>
<dbReference type="PANTHER" id="PTHR30572:SF4">
    <property type="entry name" value="ABC TRANSPORTER PERMEASE YTRF"/>
    <property type="match status" value="1"/>
</dbReference>
<dbReference type="GO" id="GO:0005886">
    <property type="term" value="C:plasma membrane"/>
    <property type="evidence" value="ECO:0007669"/>
    <property type="project" value="UniProtKB-SubCell"/>
</dbReference>
<dbReference type="PANTHER" id="PTHR30572">
    <property type="entry name" value="MEMBRANE COMPONENT OF TRANSPORTER-RELATED"/>
    <property type="match status" value="1"/>
</dbReference>
<evidence type="ECO:0000256" key="6">
    <source>
        <dbReference type="ARBA" id="ARBA00038076"/>
    </source>
</evidence>
<keyword evidence="5 7" id="KW-0472">Membrane</keyword>
<organism evidence="10 11">
    <name type="scientific">Leeuwenhoekiella polynyae</name>
    <dbReference type="NCBI Taxonomy" id="1550906"/>
    <lineage>
        <taxon>Bacteria</taxon>
        <taxon>Pseudomonadati</taxon>
        <taxon>Bacteroidota</taxon>
        <taxon>Flavobacteriia</taxon>
        <taxon>Flavobacteriales</taxon>
        <taxon>Flavobacteriaceae</taxon>
        <taxon>Leeuwenhoekiella</taxon>
    </lineage>
</organism>
<dbReference type="EMBL" id="QOVK01000031">
    <property type="protein sequence ID" value="RXG12230.1"/>
    <property type="molecule type" value="Genomic_DNA"/>
</dbReference>
<feature type="transmembrane region" description="Helical" evidence="7">
    <location>
        <begin position="382"/>
        <end position="404"/>
    </location>
</feature>
<feature type="transmembrane region" description="Helical" evidence="7">
    <location>
        <begin position="335"/>
        <end position="362"/>
    </location>
</feature>
<sequence>MLIYLRVLKESLAFAINALRNNKLRTLLSLLGVTIGIFSIIGVLAAVDSLKQEIKGSLSSLDNSTIIVMRFSFGPTDIPQWKREQFPDVSYEEYQYIKRNVPDVEAASFVLNVGAESIKYGDKLVTGVNIAPVTDGYYNIEALQLAEGRFFNESESNSGSNVLVLGEEIAEGLFGSLDPLGKQVRLYGQRFTIIGVLEKEGNSIFGPSKDGTVILPVNVVRRIYGSNNKSAFPQIIVKPKAGVDIPEFNAVLTQRLRQVRGLKPDEVNTFFINQLSGFTDLIDNITGTMSTIGGFIGLFSLLVGGFGIANIMFVSVKERTNLIGIQKALGAKNRFILLQFLFESIILAVIGGLIGLGLVWIITVILSQFTGSFEFILSTANALLGLSSSVIIGLIAGIVPAFMASRLDPVEAIRTGM</sequence>
<keyword evidence="11" id="KW-1185">Reference proteome</keyword>
<evidence type="ECO:0000256" key="1">
    <source>
        <dbReference type="ARBA" id="ARBA00004651"/>
    </source>
</evidence>
<dbReference type="InterPro" id="IPR003838">
    <property type="entry name" value="ABC3_permease_C"/>
</dbReference>
<accession>A0A4Q0NPL0</accession>
<keyword evidence="2" id="KW-1003">Cell membrane</keyword>